<evidence type="ECO:0000313" key="1">
    <source>
        <dbReference type="EMBL" id="DAG02772.1"/>
    </source>
</evidence>
<dbReference type="EMBL" id="BK016214">
    <property type="protein sequence ID" value="DAG02772.1"/>
    <property type="molecule type" value="Genomic_DNA"/>
</dbReference>
<name>A0A8S5V7S6_9CAUD</name>
<reference evidence="1" key="1">
    <citation type="journal article" date="2021" name="Proc. Natl. Acad. Sci. U.S.A.">
        <title>A Catalog of Tens of Thousands of Viruses from Human Metagenomes Reveals Hidden Associations with Chronic Diseases.</title>
        <authorList>
            <person name="Tisza M.J."/>
            <person name="Buck C.B."/>
        </authorList>
    </citation>
    <scope>NUCLEOTIDE SEQUENCE</scope>
    <source>
        <strain evidence="1">Ctiuu37</strain>
    </source>
</reference>
<sequence length="51" mass="5680">MSEKEKKTIEEISKAVSGMTEAEKARFLGIAEGMSIMKDMNKGDASERKEK</sequence>
<organism evidence="1">
    <name type="scientific">Siphoviridae sp. ctiuu37</name>
    <dbReference type="NCBI Taxonomy" id="2825628"/>
    <lineage>
        <taxon>Viruses</taxon>
        <taxon>Duplodnaviria</taxon>
        <taxon>Heunggongvirae</taxon>
        <taxon>Uroviricota</taxon>
        <taxon>Caudoviricetes</taxon>
    </lineage>
</organism>
<accession>A0A8S5V7S6</accession>
<proteinExistence type="predicted"/>
<protein>
    <submittedName>
        <fullName evidence="1">Uncharacterized protein</fullName>
    </submittedName>
</protein>